<protein>
    <submittedName>
        <fullName evidence="2">Uncharacterized protein</fullName>
    </submittedName>
</protein>
<feature type="non-terminal residue" evidence="2">
    <location>
        <position position="33"/>
    </location>
</feature>
<dbReference type="EMBL" id="JH660643">
    <property type="protein sequence ID" value="EIM28625.1"/>
    <property type="molecule type" value="Genomic_DNA"/>
</dbReference>
<dbReference type="HOGENOM" id="CLU_3386263_0_0_5"/>
<dbReference type="AlphaFoldDB" id="I4YXD3"/>
<evidence type="ECO:0000313" key="3">
    <source>
        <dbReference type="Proteomes" id="UP000003947"/>
    </source>
</evidence>
<dbReference type="Proteomes" id="UP000003947">
    <property type="component" value="Unassembled WGS sequence"/>
</dbReference>
<organism evidence="2 3">
    <name type="scientific">Microvirga lotononidis</name>
    <dbReference type="NCBI Taxonomy" id="864069"/>
    <lineage>
        <taxon>Bacteria</taxon>
        <taxon>Pseudomonadati</taxon>
        <taxon>Pseudomonadota</taxon>
        <taxon>Alphaproteobacteria</taxon>
        <taxon>Hyphomicrobiales</taxon>
        <taxon>Methylobacteriaceae</taxon>
        <taxon>Microvirga</taxon>
    </lineage>
</organism>
<dbReference type="PATRIC" id="fig|864069.3.peg.2884"/>
<accession>I4YXD3</accession>
<sequence>MALRWPATPGFSPQEDVMHSLHPQARTTPAVRQ</sequence>
<name>I4YXD3_9HYPH</name>
<proteinExistence type="predicted"/>
<keyword evidence="3" id="KW-1185">Reference proteome</keyword>
<gene>
    <name evidence="2" type="ORF">MicloDRAFT_00026740</name>
</gene>
<reference evidence="2 3" key="1">
    <citation type="submission" date="2012-02" db="EMBL/GenBank/DDBJ databases">
        <title>Improved High-Quality Draft sequence of Microvirga sp. WSM3557.</title>
        <authorList>
            <consortium name="US DOE Joint Genome Institute"/>
            <person name="Lucas S."/>
            <person name="Han J."/>
            <person name="Lapidus A."/>
            <person name="Cheng J.-F."/>
            <person name="Goodwin L."/>
            <person name="Pitluck S."/>
            <person name="Peters L."/>
            <person name="Zhang X."/>
            <person name="Detter J.C."/>
            <person name="Han C."/>
            <person name="Tapia R."/>
            <person name="Land M."/>
            <person name="Hauser L."/>
            <person name="Kyrpides N."/>
            <person name="Ivanova N."/>
            <person name="Pagani I."/>
            <person name="Brau L."/>
            <person name="Yates R."/>
            <person name="O'Hara G."/>
            <person name="Rui T."/>
            <person name="Howieson J."/>
            <person name="Reeve W."/>
            <person name="Woyke T."/>
        </authorList>
    </citation>
    <scope>NUCLEOTIDE SEQUENCE [LARGE SCALE GENOMIC DNA]</scope>
    <source>
        <strain evidence="2 3">WSM3557</strain>
    </source>
</reference>
<feature type="region of interest" description="Disordered" evidence="1">
    <location>
        <begin position="1"/>
        <end position="33"/>
    </location>
</feature>
<evidence type="ECO:0000313" key="2">
    <source>
        <dbReference type="EMBL" id="EIM28625.1"/>
    </source>
</evidence>
<evidence type="ECO:0000256" key="1">
    <source>
        <dbReference type="SAM" id="MobiDB-lite"/>
    </source>
</evidence>